<organism evidence="2 3">
    <name type="scientific">Ignelater luminosus</name>
    <name type="common">Cucubano</name>
    <name type="synonym">Pyrophorus luminosus</name>
    <dbReference type="NCBI Taxonomy" id="2038154"/>
    <lineage>
        <taxon>Eukaryota</taxon>
        <taxon>Metazoa</taxon>
        <taxon>Ecdysozoa</taxon>
        <taxon>Arthropoda</taxon>
        <taxon>Hexapoda</taxon>
        <taxon>Insecta</taxon>
        <taxon>Pterygota</taxon>
        <taxon>Neoptera</taxon>
        <taxon>Endopterygota</taxon>
        <taxon>Coleoptera</taxon>
        <taxon>Polyphaga</taxon>
        <taxon>Elateriformia</taxon>
        <taxon>Elateroidea</taxon>
        <taxon>Elateridae</taxon>
        <taxon>Agrypninae</taxon>
        <taxon>Pyrophorini</taxon>
        <taxon>Ignelater</taxon>
    </lineage>
</organism>
<sequence length="100" mass="11993">MLRTTQKESRDKEGKIDALTELVRGFMMDVKESKQDQKAYQQESRELRRENKVLREENIRIKEDMKDIEKKQIKSNIVISEIKMKTDNQMDLKIGMENFI</sequence>
<dbReference type="OrthoDB" id="6810761at2759"/>
<keyword evidence="1" id="KW-0175">Coiled coil</keyword>
<evidence type="ECO:0000313" key="3">
    <source>
        <dbReference type="Proteomes" id="UP000801492"/>
    </source>
</evidence>
<gene>
    <name evidence="2" type="ORF">ILUMI_02013</name>
</gene>
<dbReference type="Proteomes" id="UP000801492">
    <property type="component" value="Unassembled WGS sequence"/>
</dbReference>
<dbReference type="EMBL" id="VTPC01000833">
    <property type="protein sequence ID" value="KAF2904160.1"/>
    <property type="molecule type" value="Genomic_DNA"/>
</dbReference>
<dbReference type="AlphaFoldDB" id="A0A8K0DDC4"/>
<evidence type="ECO:0000313" key="2">
    <source>
        <dbReference type="EMBL" id="KAF2904160.1"/>
    </source>
</evidence>
<evidence type="ECO:0000256" key="1">
    <source>
        <dbReference type="SAM" id="Coils"/>
    </source>
</evidence>
<proteinExistence type="predicted"/>
<accession>A0A8K0DDC4</accession>
<feature type="coiled-coil region" evidence="1">
    <location>
        <begin position="30"/>
        <end position="71"/>
    </location>
</feature>
<keyword evidence="3" id="KW-1185">Reference proteome</keyword>
<protein>
    <submittedName>
        <fullName evidence="2">Uncharacterized protein</fullName>
    </submittedName>
</protein>
<comment type="caution">
    <text evidence="2">The sequence shown here is derived from an EMBL/GenBank/DDBJ whole genome shotgun (WGS) entry which is preliminary data.</text>
</comment>
<name>A0A8K0DDC4_IGNLU</name>
<reference evidence="2" key="1">
    <citation type="submission" date="2019-08" db="EMBL/GenBank/DDBJ databases">
        <title>The genome of the North American firefly Photinus pyralis.</title>
        <authorList>
            <consortium name="Photinus pyralis genome working group"/>
            <person name="Fallon T.R."/>
            <person name="Sander Lower S.E."/>
            <person name="Weng J.-K."/>
        </authorList>
    </citation>
    <scope>NUCLEOTIDE SEQUENCE</scope>
    <source>
        <strain evidence="2">TRF0915ILg1</strain>
        <tissue evidence="2">Whole body</tissue>
    </source>
</reference>